<evidence type="ECO:0000256" key="2">
    <source>
        <dbReference type="SAM" id="Phobius"/>
    </source>
</evidence>
<feature type="region of interest" description="Disordered" evidence="1">
    <location>
        <begin position="85"/>
        <end position="112"/>
    </location>
</feature>
<keyword evidence="2" id="KW-0472">Membrane</keyword>
<evidence type="ECO:0000313" key="4">
    <source>
        <dbReference type="Proteomes" id="UP000677082"/>
    </source>
</evidence>
<keyword evidence="4" id="KW-1185">Reference proteome</keyword>
<keyword evidence="2" id="KW-1133">Transmembrane helix</keyword>
<keyword evidence="2" id="KW-0812">Transmembrane</keyword>
<feature type="compositionally biased region" description="Basic and acidic residues" evidence="1">
    <location>
        <begin position="85"/>
        <end position="98"/>
    </location>
</feature>
<comment type="caution">
    <text evidence="3">The sequence shown here is derived from an EMBL/GenBank/DDBJ whole genome shotgun (WGS) entry which is preliminary data.</text>
</comment>
<gene>
    <name evidence="3" type="ORF">Ato02nite_032120</name>
</gene>
<organism evidence="3 4">
    <name type="scientific">Paractinoplanes toevensis</name>
    <dbReference type="NCBI Taxonomy" id="571911"/>
    <lineage>
        <taxon>Bacteria</taxon>
        <taxon>Bacillati</taxon>
        <taxon>Actinomycetota</taxon>
        <taxon>Actinomycetes</taxon>
        <taxon>Micromonosporales</taxon>
        <taxon>Micromonosporaceae</taxon>
        <taxon>Paractinoplanes</taxon>
    </lineage>
</organism>
<dbReference type="Proteomes" id="UP000677082">
    <property type="component" value="Unassembled WGS sequence"/>
</dbReference>
<reference evidence="3 4" key="1">
    <citation type="submission" date="2021-03" db="EMBL/GenBank/DDBJ databases">
        <title>Whole genome shotgun sequence of Actinoplanes toevensis NBRC 105298.</title>
        <authorList>
            <person name="Komaki H."/>
            <person name="Tamura T."/>
        </authorList>
    </citation>
    <scope>NUCLEOTIDE SEQUENCE [LARGE SCALE GENOMIC DNA]</scope>
    <source>
        <strain evidence="3 4">NBRC 105298</strain>
    </source>
</reference>
<name>A0A919T8M2_9ACTN</name>
<dbReference type="AlphaFoldDB" id="A0A919T8M2"/>
<evidence type="ECO:0000256" key="1">
    <source>
        <dbReference type="SAM" id="MobiDB-lite"/>
    </source>
</evidence>
<feature type="transmembrane region" description="Helical" evidence="2">
    <location>
        <begin position="18"/>
        <end position="35"/>
    </location>
</feature>
<dbReference type="Pfam" id="PF19950">
    <property type="entry name" value="DUF6412"/>
    <property type="match status" value="1"/>
</dbReference>
<evidence type="ECO:0000313" key="3">
    <source>
        <dbReference type="EMBL" id="GIM91419.1"/>
    </source>
</evidence>
<dbReference type="EMBL" id="BOQN01000048">
    <property type="protein sequence ID" value="GIM91419.1"/>
    <property type="molecule type" value="Genomic_DNA"/>
</dbReference>
<dbReference type="InterPro" id="IPR045635">
    <property type="entry name" value="DUF6412"/>
</dbReference>
<accession>A0A919T8M2</accession>
<sequence length="112" mass="11491">MCTPIPGVRWAETVARPGYPLLMLLEGFWALAALLDPTPSGAPAQLVLGLALVAAAIVIIAATALPALPPAMPLATFALSRRARATERPRLADPDAPGRPRSRAPSPAPAAA</sequence>
<protein>
    <submittedName>
        <fullName evidence="3">Uncharacterized protein</fullName>
    </submittedName>
</protein>
<feature type="compositionally biased region" description="Low complexity" evidence="1">
    <location>
        <begin position="103"/>
        <end position="112"/>
    </location>
</feature>
<feature type="transmembrane region" description="Helical" evidence="2">
    <location>
        <begin position="47"/>
        <end position="68"/>
    </location>
</feature>
<proteinExistence type="predicted"/>